<evidence type="ECO:0000256" key="1">
    <source>
        <dbReference type="ARBA" id="ARBA00004196"/>
    </source>
</evidence>
<name>A0ABX5SZL2_9MICO</name>
<feature type="signal peptide" evidence="5">
    <location>
        <begin position="1"/>
        <end position="20"/>
    </location>
</feature>
<reference evidence="6 7" key="1">
    <citation type="submission" date="2019-03" db="EMBL/GenBank/DDBJ databases">
        <authorList>
            <person name="Dong K."/>
        </authorList>
    </citation>
    <scope>NUCLEOTIDE SEQUENCE [LARGE SCALE GENOMIC DNA]</scope>
    <source>
        <strain evidence="7">dk512</strain>
    </source>
</reference>
<gene>
    <name evidence="6" type="primary">ngcE</name>
    <name evidence="6" type="ORF">E4K62_03810</name>
</gene>
<dbReference type="Proteomes" id="UP000295748">
    <property type="component" value="Chromosome"/>
</dbReference>
<dbReference type="InterPro" id="IPR006059">
    <property type="entry name" value="SBP"/>
</dbReference>
<dbReference type="InterPro" id="IPR050490">
    <property type="entry name" value="Bact_solute-bd_prot1"/>
</dbReference>
<proteinExistence type="inferred from homology"/>
<dbReference type="NCBIfam" id="TIGR03851">
    <property type="entry name" value="chitin_NgcE"/>
    <property type="match status" value="1"/>
</dbReference>
<dbReference type="SUPFAM" id="SSF53850">
    <property type="entry name" value="Periplasmic binding protein-like II"/>
    <property type="match status" value="1"/>
</dbReference>
<evidence type="ECO:0000256" key="4">
    <source>
        <dbReference type="ARBA" id="ARBA00022729"/>
    </source>
</evidence>
<dbReference type="PANTHER" id="PTHR43649:SF31">
    <property type="entry name" value="SN-GLYCEROL-3-PHOSPHATE-BINDING PERIPLASMIC PROTEIN UGPB"/>
    <property type="match status" value="1"/>
</dbReference>
<dbReference type="EMBL" id="CP038266">
    <property type="protein sequence ID" value="QBR90577.1"/>
    <property type="molecule type" value="Genomic_DNA"/>
</dbReference>
<evidence type="ECO:0000256" key="3">
    <source>
        <dbReference type="ARBA" id="ARBA00022448"/>
    </source>
</evidence>
<organism evidence="6 7">
    <name type="scientific">Microbacterium wangchenii</name>
    <dbReference type="NCBI Taxonomy" id="2541726"/>
    <lineage>
        <taxon>Bacteria</taxon>
        <taxon>Bacillati</taxon>
        <taxon>Actinomycetota</taxon>
        <taxon>Actinomycetes</taxon>
        <taxon>Micrococcales</taxon>
        <taxon>Microbacteriaceae</taxon>
        <taxon>Microbacterium</taxon>
    </lineage>
</organism>
<dbReference type="Pfam" id="PF01547">
    <property type="entry name" value="SBP_bac_1"/>
    <property type="match status" value="1"/>
</dbReference>
<dbReference type="Gene3D" id="3.40.190.10">
    <property type="entry name" value="Periplasmic binding protein-like II"/>
    <property type="match status" value="2"/>
</dbReference>
<protein>
    <submittedName>
        <fullName evidence="6">Carbohydrate ABC transporter, N-acetylglucosamine/diacetylchitobiose-binding protein</fullName>
    </submittedName>
</protein>
<dbReference type="InterPro" id="IPR022386">
    <property type="entry name" value="Chitin_NgcE"/>
</dbReference>
<comment type="subcellular location">
    <subcellularLocation>
        <location evidence="1">Cell envelope</location>
    </subcellularLocation>
</comment>
<feature type="chain" id="PRO_5045068518" evidence="5">
    <location>
        <begin position="21"/>
        <end position="453"/>
    </location>
</feature>
<keyword evidence="4 5" id="KW-0732">Signal</keyword>
<sequence>MGAASALALTLVLSSCAGSASPEGPAGEVTADNPFGLAADSSIEAVVFEGGYGIDYVSAAGEILQENFPDVDVSVSPSNGIAQELQPRFVGGDPPDLFSNDGAAPIPTDTIIGQLEPLDDLWDAENLDGVKIADAVFPSVRDDGTYGDKFVAANYVMTVIGLWYSSSLLEEHGWEVPHTWDELLDLGAQAKEEGLYLFTFGKEAANYYEWMMLDSAIKEGGLEVIADIANLEPDAWSHPAVVEVYEAMEEAIAAGYMMPGGAGTQFTQAQAQWSQDQGALFYPSGSWIENEMKDATAPGFDMTVAPFPTVTSDSALPYSAVQAGAGVPFEIPADAENVAGAKELLRTMLSKEAASHFSETTLAPTIVKDTVPADGFGSTALASTMSSMENAGDDIFNWVLSNKYFQYYGIDHAVPLLSFLSGDMTAKEYLAEVQAMSDKVAADASVDKVEFTF</sequence>
<keyword evidence="3" id="KW-0813">Transport</keyword>
<keyword evidence="7" id="KW-1185">Reference proteome</keyword>
<comment type="similarity">
    <text evidence="2">Belongs to the bacterial solute-binding protein 1 family.</text>
</comment>
<evidence type="ECO:0000256" key="5">
    <source>
        <dbReference type="SAM" id="SignalP"/>
    </source>
</evidence>
<evidence type="ECO:0000313" key="7">
    <source>
        <dbReference type="Proteomes" id="UP000295748"/>
    </source>
</evidence>
<evidence type="ECO:0000313" key="6">
    <source>
        <dbReference type="EMBL" id="QBR90577.1"/>
    </source>
</evidence>
<dbReference type="PANTHER" id="PTHR43649">
    <property type="entry name" value="ARABINOSE-BINDING PROTEIN-RELATED"/>
    <property type="match status" value="1"/>
</dbReference>
<accession>A0ABX5SZL2</accession>
<evidence type="ECO:0000256" key="2">
    <source>
        <dbReference type="ARBA" id="ARBA00008520"/>
    </source>
</evidence>